<evidence type="ECO:0000256" key="4">
    <source>
        <dbReference type="ARBA" id="ARBA00022737"/>
    </source>
</evidence>
<feature type="binding site" evidence="10">
    <location>
        <position position="152"/>
    </location>
    <ligand>
        <name>[4Fe-4S] cluster</name>
        <dbReference type="ChEBI" id="CHEBI:49883"/>
        <label>3</label>
    </ligand>
</feature>
<feature type="binding site" evidence="10">
    <location>
        <position position="75"/>
    </location>
    <ligand>
        <name>[4Fe-4S] cluster</name>
        <dbReference type="ChEBI" id="CHEBI:49883"/>
        <label>1</label>
    </ligand>
</feature>
<dbReference type="HAMAP" id="MF_00463">
    <property type="entry name" value="RsxB_RnfB"/>
    <property type="match status" value="1"/>
</dbReference>
<keyword evidence="7 10" id="KW-0408">Iron</keyword>
<evidence type="ECO:0000313" key="15">
    <source>
        <dbReference type="Proteomes" id="UP000179266"/>
    </source>
</evidence>
<evidence type="ECO:0000256" key="11">
    <source>
        <dbReference type="SAM" id="Phobius"/>
    </source>
</evidence>
<keyword evidence="3 10" id="KW-0479">Metal-binding</keyword>
<dbReference type="GO" id="GO:0051539">
    <property type="term" value="F:4 iron, 4 sulfur cluster binding"/>
    <property type="evidence" value="ECO:0007669"/>
    <property type="project" value="UniProtKB-UniRule"/>
</dbReference>
<evidence type="ECO:0000259" key="12">
    <source>
        <dbReference type="PROSITE" id="PS51379"/>
    </source>
</evidence>
<feature type="binding site" evidence="10">
    <location>
        <position position="148"/>
    </location>
    <ligand>
        <name>[4Fe-4S] cluster</name>
        <dbReference type="ChEBI" id="CHEBI:49883"/>
        <label>2</label>
    </ligand>
</feature>
<feature type="transmembrane region" description="Helical" evidence="11">
    <location>
        <begin position="6"/>
        <end position="26"/>
    </location>
</feature>
<comment type="subcellular location">
    <subcellularLocation>
        <location evidence="10">Cell membrane</location>
    </subcellularLocation>
</comment>
<feature type="binding site" evidence="10">
    <location>
        <position position="50"/>
    </location>
    <ligand>
        <name>[4Fe-4S] cluster</name>
        <dbReference type="ChEBI" id="CHEBI:49883"/>
        <label>1</label>
    </ligand>
</feature>
<evidence type="ECO:0000259" key="13">
    <source>
        <dbReference type="PROSITE" id="PS51656"/>
    </source>
</evidence>
<dbReference type="GO" id="GO:0046872">
    <property type="term" value="F:metal ion binding"/>
    <property type="evidence" value="ECO:0007669"/>
    <property type="project" value="UniProtKB-KW"/>
</dbReference>
<feature type="domain" description="4Fe-4S ferredoxin-type" evidence="12">
    <location>
        <begin position="207"/>
        <end position="237"/>
    </location>
</feature>
<dbReference type="EMBL" id="MGDD01000270">
    <property type="protein sequence ID" value="OGL43490.1"/>
    <property type="molecule type" value="Genomic_DNA"/>
</dbReference>
<comment type="subunit">
    <text evidence="10">The complex is composed of six subunits: RnfA, RnfB, RnfC, RnfD, RnfE and RnfG.</text>
</comment>
<dbReference type="InterPro" id="IPR010207">
    <property type="entry name" value="Elect_transpt_cplx_RnfB/RsxB"/>
</dbReference>
<dbReference type="PROSITE" id="PS51656">
    <property type="entry name" value="4FE4S"/>
    <property type="match status" value="1"/>
</dbReference>
<gene>
    <name evidence="10" type="primary">rnfB</name>
    <name evidence="14" type="ORF">A2161_08980</name>
</gene>
<dbReference type="Pfam" id="PF04060">
    <property type="entry name" value="FeS"/>
    <property type="match status" value="1"/>
</dbReference>
<dbReference type="NCBIfam" id="TIGR01944">
    <property type="entry name" value="rnfB"/>
    <property type="match status" value="1"/>
</dbReference>
<comment type="similarity">
    <text evidence="10">Belongs to the 4Fe4S bacterial-type ferredoxin family. RnfB subfamily.</text>
</comment>
<dbReference type="InterPro" id="IPR017900">
    <property type="entry name" value="4Fe4S_Fe_S_CS"/>
</dbReference>
<feature type="binding site" evidence="10">
    <location>
        <position position="53"/>
    </location>
    <ligand>
        <name>[4Fe-4S] cluster</name>
        <dbReference type="ChEBI" id="CHEBI:49883"/>
        <label>1</label>
    </ligand>
</feature>
<feature type="binding site" evidence="10">
    <location>
        <position position="142"/>
    </location>
    <ligand>
        <name>[4Fe-4S] cluster</name>
        <dbReference type="ChEBI" id="CHEBI:49883"/>
        <label>2</label>
    </ligand>
</feature>
<dbReference type="GO" id="GO:0005886">
    <property type="term" value="C:plasma membrane"/>
    <property type="evidence" value="ECO:0007669"/>
    <property type="project" value="UniProtKB-SubCell"/>
</dbReference>
<keyword evidence="11" id="KW-1133">Transmembrane helix</keyword>
<dbReference type="Proteomes" id="UP000179266">
    <property type="component" value="Unassembled WGS sequence"/>
</dbReference>
<comment type="function">
    <text evidence="10">Part of a membrane-bound complex that couples electron transfer with translocation of ions across the membrane.</text>
</comment>
<keyword evidence="1 10" id="KW-0813">Transport</keyword>
<feature type="binding site" evidence="10">
    <location>
        <position position="172"/>
    </location>
    <ligand>
        <name>[4Fe-4S] cluster</name>
        <dbReference type="ChEBI" id="CHEBI:49883"/>
        <label>3</label>
    </ligand>
</feature>
<evidence type="ECO:0000256" key="9">
    <source>
        <dbReference type="ARBA" id="ARBA00023136"/>
    </source>
</evidence>
<comment type="caution">
    <text evidence="14">The sequence shown here is derived from an EMBL/GenBank/DDBJ whole genome shotgun (WGS) entry which is preliminary data.</text>
</comment>
<sequence>MTYTFLPALISMGVIGCLLGFILAYASRVFYVEVDPKIEIIQDLLPGVDCGACGFPGCVGYAAALVKGTAKPGDCSPGGLKVADKISAILGIEVSLKEPSIAIVRCQGGKSIATELFIYDGLQDCAAAELLAGGPKACRYGCLGFGNCTTVCPFDAIHMNNERLPVVDPKKCTACGLCVSACPRKIIEVVPRSWKVHVACVSHDKGGRVKKICTLGCTGCKICVKETPSGAMDVKDFLAVIKRDVDETFETAIEKCPQKTIVRLNF</sequence>
<evidence type="ECO:0000256" key="1">
    <source>
        <dbReference type="ARBA" id="ARBA00022448"/>
    </source>
</evidence>
<evidence type="ECO:0000256" key="3">
    <source>
        <dbReference type="ARBA" id="ARBA00022723"/>
    </source>
</evidence>
<evidence type="ECO:0000313" key="14">
    <source>
        <dbReference type="EMBL" id="OGL43490.1"/>
    </source>
</evidence>
<evidence type="ECO:0000256" key="2">
    <source>
        <dbReference type="ARBA" id="ARBA00022485"/>
    </source>
</evidence>
<evidence type="ECO:0000256" key="5">
    <source>
        <dbReference type="ARBA" id="ARBA00022967"/>
    </source>
</evidence>
<keyword evidence="10" id="KW-1003">Cell membrane</keyword>
<organism evidence="14 15">
    <name type="scientific">Candidatus Schekmanbacteria bacterium RBG_13_48_7</name>
    <dbReference type="NCBI Taxonomy" id="1817878"/>
    <lineage>
        <taxon>Bacteria</taxon>
        <taxon>Candidatus Schekmaniibacteriota</taxon>
    </lineage>
</organism>
<keyword evidence="2 10" id="KW-0004">4Fe-4S</keyword>
<dbReference type="Gene3D" id="3.30.70.20">
    <property type="match status" value="1"/>
</dbReference>
<comment type="caution">
    <text evidence="10">Lacks conserved residue(s) required for the propagation of feature annotation.</text>
</comment>
<dbReference type="InterPro" id="IPR007202">
    <property type="entry name" value="4Fe-4S_dom"/>
</dbReference>
<dbReference type="PANTHER" id="PTHR43560">
    <property type="entry name" value="ION-TRANSLOCATING OXIDOREDUCTASE COMPLEX SUBUNIT B"/>
    <property type="match status" value="1"/>
</dbReference>
<dbReference type="GO" id="GO:0022900">
    <property type="term" value="P:electron transport chain"/>
    <property type="evidence" value="ECO:0007669"/>
    <property type="project" value="UniProtKB-UniRule"/>
</dbReference>
<evidence type="ECO:0000256" key="8">
    <source>
        <dbReference type="ARBA" id="ARBA00023014"/>
    </source>
</evidence>
<feature type="region of interest" description="Hydrophobic" evidence="10">
    <location>
        <begin position="1"/>
        <end position="27"/>
    </location>
</feature>
<protein>
    <recommendedName>
        <fullName evidence="10">Ion-translocating oxidoreductase complex subunit B</fullName>
        <ecNumber evidence="10">7.-.-.-</ecNumber>
    </recommendedName>
    <alternativeName>
        <fullName evidence="10">Rnf electron transport complex subunit B</fullName>
    </alternativeName>
</protein>
<dbReference type="GO" id="GO:0009055">
    <property type="term" value="F:electron transfer activity"/>
    <property type="evidence" value="ECO:0007669"/>
    <property type="project" value="InterPro"/>
</dbReference>
<feature type="domain" description="4Fe-4S ferredoxin-type" evidence="12">
    <location>
        <begin position="163"/>
        <end position="192"/>
    </location>
</feature>
<keyword evidence="4 10" id="KW-0677">Repeat</keyword>
<keyword evidence="8 10" id="KW-0411">Iron-sulfur</keyword>
<evidence type="ECO:0000256" key="10">
    <source>
        <dbReference type="HAMAP-Rule" id="MF_00463"/>
    </source>
</evidence>
<proteinExistence type="inferred from homology"/>
<dbReference type="AlphaFoldDB" id="A0A1F7RQ82"/>
<reference evidence="14 15" key="1">
    <citation type="journal article" date="2016" name="Nat. Commun.">
        <title>Thousands of microbial genomes shed light on interconnected biogeochemical processes in an aquifer system.</title>
        <authorList>
            <person name="Anantharaman K."/>
            <person name="Brown C.T."/>
            <person name="Hug L.A."/>
            <person name="Sharon I."/>
            <person name="Castelle C.J."/>
            <person name="Probst A.J."/>
            <person name="Thomas B.C."/>
            <person name="Singh A."/>
            <person name="Wilkins M.J."/>
            <person name="Karaoz U."/>
            <person name="Brodie E.L."/>
            <person name="Williams K.H."/>
            <person name="Hubbard S.S."/>
            <person name="Banfield J.F."/>
        </authorList>
    </citation>
    <scope>NUCLEOTIDE SEQUENCE [LARGE SCALE GENOMIC DNA]</scope>
</reference>
<dbReference type="PANTHER" id="PTHR43560:SF1">
    <property type="entry name" value="ION-TRANSLOCATING OXIDOREDUCTASE COMPLEX SUBUNIT B"/>
    <property type="match status" value="1"/>
</dbReference>
<dbReference type="Pfam" id="PF00037">
    <property type="entry name" value="Fer4"/>
    <property type="match status" value="1"/>
</dbReference>
<dbReference type="InterPro" id="IPR017896">
    <property type="entry name" value="4Fe4S_Fe-S-bd"/>
</dbReference>
<dbReference type="EC" id="7.-.-.-" evidence="10"/>
<keyword evidence="11" id="KW-0812">Transmembrane</keyword>
<evidence type="ECO:0000256" key="7">
    <source>
        <dbReference type="ARBA" id="ARBA00023004"/>
    </source>
</evidence>
<dbReference type="PROSITE" id="PS00198">
    <property type="entry name" value="4FE4S_FER_1"/>
    <property type="match status" value="1"/>
</dbReference>
<feature type="binding site" evidence="10">
    <location>
        <position position="138"/>
    </location>
    <ligand>
        <name>[4Fe-4S] cluster</name>
        <dbReference type="ChEBI" id="CHEBI:49883"/>
        <label>2</label>
    </ligand>
</feature>
<feature type="binding site" evidence="10">
    <location>
        <position position="175"/>
    </location>
    <ligand>
        <name>[4Fe-4S] cluster</name>
        <dbReference type="ChEBI" id="CHEBI:49883"/>
        <label>3</label>
    </ligand>
</feature>
<feature type="binding site" evidence="10">
    <location>
        <position position="178"/>
    </location>
    <ligand>
        <name>[4Fe-4S] cluster</name>
        <dbReference type="ChEBI" id="CHEBI:49883"/>
        <label>3</label>
    </ligand>
</feature>
<accession>A0A1F7RQ82</accession>
<dbReference type="SUPFAM" id="SSF54862">
    <property type="entry name" value="4Fe-4S ferredoxins"/>
    <property type="match status" value="1"/>
</dbReference>
<keyword evidence="5 10" id="KW-1278">Translocase</keyword>
<dbReference type="Gene3D" id="1.10.15.40">
    <property type="entry name" value="Electron transport complex subunit B, putative Fe-S cluster"/>
    <property type="match status" value="1"/>
</dbReference>
<keyword evidence="6 10" id="KW-0249">Electron transport</keyword>
<feature type="binding site" evidence="10">
    <location>
        <position position="58"/>
    </location>
    <ligand>
        <name>[4Fe-4S] cluster</name>
        <dbReference type="ChEBI" id="CHEBI:49883"/>
        <label>1</label>
    </ligand>
</feature>
<keyword evidence="9 10" id="KW-0472">Membrane</keyword>
<dbReference type="InterPro" id="IPR050395">
    <property type="entry name" value="4Fe4S_Ferredoxin_RnfB"/>
</dbReference>
<feature type="domain" description="4Fe-4S" evidence="13">
    <location>
        <begin position="33"/>
        <end position="92"/>
    </location>
</feature>
<evidence type="ECO:0000256" key="6">
    <source>
        <dbReference type="ARBA" id="ARBA00022982"/>
    </source>
</evidence>
<name>A0A1F7RQ82_9BACT</name>
<feature type="domain" description="4Fe-4S ferredoxin-type" evidence="12">
    <location>
        <begin position="133"/>
        <end position="162"/>
    </location>
</feature>
<dbReference type="PROSITE" id="PS51379">
    <property type="entry name" value="4FE4S_FER_2"/>
    <property type="match status" value="3"/>
</dbReference>
<comment type="cofactor">
    <cofactor evidence="10">
        <name>[4Fe-4S] cluster</name>
        <dbReference type="ChEBI" id="CHEBI:49883"/>
    </cofactor>
    <text evidence="10">Binds 3 [4Fe-4S] clusters.</text>
</comment>
<feature type="binding site" evidence="10">
    <location>
        <position position="182"/>
    </location>
    <ligand>
        <name>[4Fe-4S] cluster</name>
        <dbReference type="ChEBI" id="CHEBI:49883"/>
        <label>2</label>
    </ligand>
</feature>